<proteinExistence type="predicted"/>
<feature type="signal peptide" evidence="13">
    <location>
        <begin position="1"/>
        <end position="23"/>
    </location>
</feature>
<evidence type="ECO:0000256" key="9">
    <source>
        <dbReference type="ARBA" id="ARBA00023157"/>
    </source>
</evidence>
<keyword evidence="2 12" id="KW-0645">Protease</keyword>
<organism evidence="16 17">
    <name type="scientific">Allacma fusca</name>
    <dbReference type="NCBI Taxonomy" id="39272"/>
    <lineage>
        <taxon>Eukaryota</taxon>
        <taxon>Metazoa</taxon>
        <taxon>Ecdysozoa</taxon>
        <taxon>Arthropoda</taxon>
        <taxon>Hexapoda</taxon>
        <taxon>Collembola</taxon>
        <taxon>Symphypleona</taxon>
        <taxon>Sminthuridae</taxon>
        <taxon>Allacma</taxon>
    </lineage>
</organism>
<dbReference type="GO" id="GO:0008270">
    <property type="term" value="F:zinc ion binding"/>
    <property type="evidence" value="ECO:0007669"/>
    <property type="project" value="UniProtKB-UniRule"/>
</dbReference>
<dbReference type="PANTHER" id="PTHR10127:SF780">
    <property type="entry name" value="METALLOENDOPEPTIDASE"/>
    <property type="match status" value="1"/>
</dbReference>
<accession>A0A8J2P5F0</accession>
<dbReference type="Pfam" id="PF01549">
    <property type="entry name" value="ShK"/>
    <property type="match status" value="3"/>
</dbReference>
<sequence length="485" mass="54731">MWVFLLRLKFVLILFCQFSCIVGNTETGGDLFERSSLTGFNIIDQIPGEPFSPIDYQNAESLMDTSPPEDERDPIELANLFEGDILLTNLQWQQFIQSKDSDRNAIKADSKKWIGGVIPYMIASQFSVKERSIIARAFLEYQNKTCITFRPRIKEKDYIYVVKGRGCSCPVGRQGGVQPLTLGDGCVYTGIAVHELMHAAGFWHEQSRDERDDHIDINFKNISPGMEFNFKKQDNIQNLSVHYDTSSILHYGPFAFAKDRRYPTIVPRIPDKNMGQRDGLSEKDVLKIRRLYNCDGEADKLTTTATTPEATKTTKKLVTCTTKVATTFVTPASNIDNHDVLTATSTLIPSTTNPTGTNACEDNHKYCNEWSNRGQCTQNSAWMRINCRRSCDNCDTPCSDQNTYCSSWAAKGECSRNPDYMIVYCPRSCGQCQNVVASSSTQSPLMITSECRDKDLNCSKWADLGECNKNYDWMLQNCAKSCKCD</sequence>
<keyword evidence="3 12" id="KW-0479">Metal-binding</keyword>
<feature type="disulfide bond" evidence="11">
    <location>
        <begin position="360"/>
        <end position="394"/>
    </location>
</feature>
<evidence type="ECO:0000256" key="12">
    <source>
        <dbReference type="PROSITE-ProRule" id="PRU01211"/>
    </source>
</evidence>
<feature type="binding site" evidence="12">
    <location>
        <position position="194"/>
    </location>
    <ligand>
        <name>Zn(2+)</name>
        <dbReference type="ChEBI" id="CHEBI:29105"/>
        <note>catalytic</note>
    </ligand>
</feature>
<keyword evidence="9 11" id="KW-1015">Disulfide bond</keyword>
<evidence type="ECO:0008006" key="18">
    <source>
        <dbReference type="Google" id="ProtNLM"/>
    </source>
</evidence>
<feature type="domain" description="ShKT" evidence="14">
    <location>
        <begin position="398"/>
        <end position="432"/>
    </location>
</feature>
<feature type="domain" description="Peptidase M12A" evidence="15">
    <location>
        <begin position="104"/>
        <end position="295"/>
    </location>
</feature>
<comment type="function">
    <text evidence="1">Metalloprotease.</text>
</comment>
<comment type="cofactor">
    <cofactor evidence="12">
        <name>Zn(2+)</name>
        <dbReference type="ChEBI" id="CHEBI:29105"/>
    </cofactor>
    <text evidence="12">Binds 1 zinc ion per subunit.</text>
</comment>
<dbReference type="FunFam" id="3.40.390.10:FF:000015">
    <property type="entry name" value="Meprin A subunit"/>
    <property type="match status" value="1"/>
</dbReference>
<feature type="domain" description="ShKT" evidence="14">
    <location>
        <begin position="360"/>
        <end position="394"/>
    </location>
</feature>
<protein>
    <recommendedName>
        <fullName evidence="18">Metalloendopeptidase</fullName>
    </recommendedName>
</protein>
<evidence type="ECO:0000256" key="13">
    <source>
        <dbReference type="SAM" id="SignalP"/>
    </source>
</evidence>
<dbReference type="CDD" id="cd04280">
    <property type="entry name" value="ZnMc_astacin_like"/>
    <property type="match status" value="1"/>
</dbReference>
<feature type="active site" evidence="12">
    <location>
        <position position="195"/>
    </location>
</feature>
<dbReference type="EMBL" id="CAJVCH010217018">
    <property type="protein sequence ID" value="CAG7731659.1"/>
    <property type="molecule type" value="Genomic_DNA"/>
</dbReference>
<feature type="domain" description="ShKT" evidence="14">
    <location>
        <begin position="451"/>
        <end position="484"/>
    </location>
</feature>
<dbReference type="AlphaFoldDB" id="A0A8J2P5F0"/>
<keyword evidence="7 12" id="KW-0482">Metalloprotease</keyword>
<keyword evidence="5 12" id="KW-0378">Hydrolase</keyword>
<dbReference type="InterPro" id="IPR003582">
    <property type="entry name" value="ShKT_dom"/>
</dbReference>
<evidence type="ECO:0000256" key="8">
    <source>
        <dbReference type="ARBA" id="ARBA00023145"/>
    </source>
</evidence>
<evidence type="ECO:0000256" key="5">
    <source>
        <dbReference type="ARBA" id="ARBA00022801"/>
    </source>
</evidence>
<keyword evidence="4 13" id="KW-0732">Signal</keyword>
<keyword evidence="10" id="KW-0325">Glycoprotein</keyword>
<dbReference type="GO" id="GO:0004222">
    <property type="term" value="F:metalloendopeptidase activity"/>
    <property type="evidence" value="ECO:0007669"/>
    <property type="project" value="UniProtKB-UniRule"/>
</dbReference>
<comment type="caution">
    <text evidence="16">The sequence shown here is derived from an EMBL/GenBank/DDBJ whole genome shotgun (WGS) entry which is preliminary data.</text>
</comment>
<dbReference type="InterPro" id="IPR001506">
    <property type="entry name" value="Peptidase_M12A"/>
</dbReference>
<evidence type="ECO:0000256" key="10">
    <source>
        <dbReference type="ARBA" id="ARBA00023180"/>
    </source>
</evidence>
<name>A0A8J2P5F0_9HEXA</name>
<evidence type="ECO:0000256" key="11">
    <source>
        <dbReference type="PROSITE-ProRule" id="PRU01005"/>
    </source>
</evidence>
<evidence type="ECO:0000259" key="14">
    <source>
        <dbReference type="PROSITE" id="PS51670"/>
    </source>
</evidence>
<comment type="caution">
    <text evidence="11">Lacks conserved residue(s) required for the propagation of feature annotation.</text>
</comment>
<feature type="chain" id="PRO_5035164920" description="Metalloendopeptidase" evidence="13">
    <location>
        <begin position="24"/>
        <end position="485"/>
    </location>
</feature>
<dbReference type="GO" id="GO:0006508">
    <property type="term" value="P:proteolysis"/>
    <property type="evidence" value="ECO:0007669"/>
    <property type="project" value="UniProtKB-KW"/>
</dbReference>
<evidence type="ECO:0000256" key="2">
    <source>
        <dbReference type="ARBA" id="ARBA00022670"/>
    </source>
</evidence>
<feature type="disulfide bond" evidence="11">
    <location>
        <begin position="398"/>
        <end position="432"/>
    </location>
</feature>
<evidence type="ECO:0000259" key="15">
    <source>
        <dbReference type="PROSITE" id="PS51864"/>
    </source>
</evidence>
<dbReference type="InterPro" id="IPR034035">
    <property type="entry name" value="Astacin-like_dom"/>
</dbReference>
<reference evidence="16" key="1">
    <citation type="submission" date="2021-06" db="EMBL/GenBank/DDBJ databases">
        <authorList>
            <person name="Hodson N. C."/>
            <person name="Mongue J. A."/>
            <person name="Jaron S. K."/>
        </authorList>
    </citation>
    <scope>NUCLEOTIDE SEQUENCE</scope>
</reference>
<dbReference type="PROSITE" id="PS51864">
    <property type="entry name" value="ASTACIN"/>
    <property type="match status" value="1"/>
</dbReference>
<dbReference type="PROSITE" id="PS51670">
    <property type="entry name" value="SHKT"/>
    <property type="match status" value="3"/>
</dbReference>
<keyword evidence="6 12" id="KW-0862">Zinc</keyword>
<keyword evidence="8" id="KW-0865">Zymogen</keyword>
<evidence type="ECO:0000313" key="17">
    <source>
        <dbReference type="Proteomes" id="UP000708208"/>
    </source>
</evidence>
<dbReference type="SMART" id="SM00235">
    <property type="entry name" value="ZnMc"/>
    <property type="match status" value="1"/>
</dbReference>
<feature type="binding site" evidence="12">
    <location>
        <position position="204"/>
    </location>
    <ligand>
        <name>Zn(2+)</name>
        <dbReference type="ChEBI" id="CHEBI:29105"/>
        <note>catalytic</note>
    </ligand>
</feature>
<dbReference type="SMART" id="SM00254">
    <property type="entry name" value="ShKT"/>
    <property type="match status" value="3"/>
</dbReference>
<gene>
    <name evidence="16" type="ORF">AFUS01_LOCUS20235</name>
</gene>
<dbReference type="InterPro" id="IPR006026">
    <property type="entry name" value="Peptidase_Metallo"/>
</dbReference>
<evidence type="ECO:0000256" key="4">
    <source>
        <dbReference type="ARBA" id="ARBA00022729"/>
    </source>
</evidence>
<evidence type="ECO:0000256" key="6">
    <source>
        <dbReference type="ARBA" id="ARBA00022833"/>
    </source>
</evidence>
<dbReference type="Proteomes" id="UP000708208">
    <property type="component" value="Unassembled WGS sequence"/>
</dbReference>
<evidence type="ECO:0000256" key="1">
    <source>
        <dbReference type="ARBA" id="ARBA00002657"/>
    </source>
</evidence>
<dbReference type="Pfam" id="PF01400">
    <property type="entry name" value="Astacin"/>
    <property type="match status" value="1"/>
</dbReference>
<keyword evidence="17" id="KW-1185">Reference proteome</keyword>
<evidence type="ECO:0000256" key="7">
    <source>
        <dbReference type="ARBA" id="ARBA00023049"/>
    </source>
</evidence>
<evidence type="ECO:0000313" key="16">
    <source>
        <dbReference type="EMBL" id="CAG7731659.1"/>
    </source>
</evidence>
<dbReference type="PANTHER" id="PTHR10127">
    <property type="entry name" value="DISCOIDIN, CUB, EGF, LAMININ , AND ZINC METALLOPROTEASE DOMAIN CONTAINING"/>
    <property type="match status" value="1"/>
</dbReference>
<feature type="binding site" evidence="12">
    <location>
        <position position="198"/>
    </location>
    <ligand>
        <name>Zn(2+)</name>
        <dbReference type="ChEBI" id="CHEBI:29105"/>
        <note>catalytic</note>
    </ligand>
</feature>
<dbReference type="OrthoDB" id="291007at2759"/>
<evidence type="ECO:0000256" key="3">
    <source>
        <dbReference type="ARBA" id="ARBA00022723"/>
    </source>
</evidence>